<keyword evidence="1" id="KW-1133">Transmembrane helix</keyword>
<name>A0A6C0EGW5_9ZZZZ</name>
<keyword evidence="1" id="KW-0812">Transmembrane</keyword>
<feature type="transmembrane region" description="Helical" evidence="1">
    <location>
        <begin position="169"/>
        <end position="190"/>
    </location>
</feature>
<evidence type="ECO:0000256" key="1">
    <source>
        <dbReference type="SAM" id="Phobius"/>
    </source>
</evidence>
<dbReference type="AlphaFoldDB" id="A0A6C0EGW5"/>
<dbReference type="EMBL" id="MN738856">
    <property type="protein sequence ID" value="QHT28384.1"/>
    <property type="molecule type" value="Genomic_DNA"/>
</dbReference>
<protein>
    <submittedName>
        <fullName evidence="2">Uncharacterized protein</fullName>
    </submittedName>
</protein>
<sequence length="234" mass="28033">METLLDKYIYNEINVTFVMNGLHLPFIALFAVHLGADPLFIFFLFMKLVPYNYYNCFHHFVEDNDYFYLKHMVRLTDSGHIANMLFYYDPEYYAPIAYNVHFIITFAYWGCKIVFNMKDDDNNYGEEYKIHWFDKFYTILNHTSQYGIMCYYLYSNPALACSAFDDSTLYYTLMWINTWLLGIYVPWVYFTNDCLYSVLDPINPWYFRMLIVVFVHTIAYISNKTIPAICSAIQ</sequence>
<feature type="transmembrane region" description="Helical" evidence="1">
    <location>
        <begin position="92"/>
        <end position="111"/>
    </location>
</feature>
<reference evidence="2" key="1">
    <citation type="journal article" date="2020" name="Nature">
        <title>Giant virus diversity and host interactions through global metagenomics.</title>
        <authorList>
            <person name="Schulz F."/>
            <person name="Roux S."/>
            <person name="Paez-Espino D."/>
            <person name="Jungbluth S."/>
            <person name="Walsh D.A."/>
            <person name="Denef V.J."/>
            <person name="McMahon K.D."/>
            <person name="Konstantinidis K.T."/>
            <person name="Eloe-Fadrosh E.A."/>
            <person name="Kyrpides N.C."/>
            <person name="Woyke T."/>
        </authorList>
    </citation>
    <scope>NUCLEOTIDE SEQUENCE</scope>
    <source>
        <strain evidence="2">GVMAG-M-3300001348-25</strain>
    </source>
</reference>
<organism evidence="2">
    <name type="scientific">viral metagenome</name>
    <dbReference type="NCBI Taxonomy" id="1070528"/>
    <lineage>
        <taxon>unclassified sequences</taxon>
        <taxon>metagenomes</taxon>
        <taxon>organismal metagenomes</taxon>
    </lineage>
</organism>
<evidence type="ECO:0000313" key="2">
    <source>
        <dbReference type="EMBL" id="QHT28384.1"/>
    </source>
</evidence>
<keyword evidence="1" id="KW-0472">Membrane</keyword>
<accession>A0A6C0EGW5</accession>
<feature type="transmembrane region" description="Helical" evidence="1">
    <location>
        <begin position="21"/>
        <end position="45"/>
    </location>
</feature>
<feature type="transmembrane region" description="Helical" evidence="1">
    <location>
        <begin position="205"/>
        <end position="222"/>
    </location>
</feature>
<proteinExistence type="predicted"/>